<comment type="caution">
    <text evidence="2">The sequence shown here is derived from an EMBL/GenBank/DDBJ whole genome shotgun (WGS) entry which is preliminary data.</text>
</comment>
<feature type="compositionally biased region" description="Gly residues" evidence="1">
    <location>
        <begin position="182"/>
        <end position="192"/>
    </location>
</feature>
<evidence type="ECO:0000313" key="3">
    <source>
        <dbReference type="Proteomes" id="UP000315783"/>
    </source>
</evidence>
<evidence type="ECO:0000256" key="1">
    <source>
        <dbReference type="SAM" id="MobiDB-lite"/>
    </source>
</evidence>
<feature type="compositionally biased region" description="Basic residues" evidence="1">
    <location>
        <begin position="136"/>
        <end position="147"/>
    </location>
</feature>
<feature type="compositionally biased region" description="Basic and acidic residues" evidence="1">
    <location>
        <begin position="212"/>
        <end position="227"/>
    </location>
</feature>
<proteinExistence type="predicted"/>
<protein>
    <submittedName>
        <fullName evidence="2">Uncharacterized protein</fullName>
    </submittedName>
</protein>
<feature type="compositionally biased region" description="Low complexity" evidence="1">
    <location>
        <begin position="79"/>
        <end position="92"/>
    </location>
</feature>
<dbReference type="EMBL" id="SPUK01000011">
    <property type="protein sequence ID" value="TQV93735.1"/>
    <property type="molecule type" value="Genomic_DNA"/>
</dbReference>
<evidence type="ECO:0000313" key="2">
    <source>
        <dbReference type="EMBL" id="TQV93735.1"/>
    </source>
</evidence>
<reference evidence="2 3" key="1">
    <citation type="journal article" date="2019" name="Appl. Microbiol. Biotechnol.">
        <title>Genome sequence of Isaria javanica and comparative genome analysis insights into family S53 peptidase evolution in fungal entomopathogens.</title>
        <authorList>
            <person name="Lin R."/>
            <person name="Zhang X."/>
            <person name="Xin B."/>
            <person name="Zou M."/>
            <person name="Gao Y."/>
            <person name="Qin F."/>
            <person name="Hu Q."/>
            <person name="Xie B."/>
            <person name="Cheng X."/>
        </authorList>
    </citation>
    <scope>NUCLEOTIDE SEQUENCE [LARGE SCALE GENOMIC DNA]</scope>
    <source>
        <strain evidence="2 3">IJ1G</strain>
    </source>
</reference>
<name>A0A545UW97_9HYPO</name>
<feature type="compositionally biased region" description="Gly residues" evidence="1">
    <location>
        <begin position="244"/>
        <end position="263"/>
    </location>
</feature>
<feature type="compositionally biased region" description="Low complexity" evidence="1">
    <location>
        <begin position="164"/>
        <end position="181"/>
    </location>
</feature>
<dbReference type="AlphaFoldDB" id="A0A545UW97"/>
<organism evidence="2 3">
    <name type="scientific">Cordyceps javanica</name>
    <dbReference type="NCBI Taxonomy" id="43265"/>
    <lineage>
        <taxon>Eukaryota</taxon>
        <taxon>Fungi</taxon>
        <taxon>Dikarya</taxon>
        <taxon>Ascomycota</taxon>
        <taxon>Pezizomycotina</taxon>
        <taxon>Sordariomycetes</taxon>
        <taxon>Hypocreomycetidae</taxon>
        <taxon>Hypocreales</taxon>
        <taxon>Cordycipitaceae</taxon>
        <taxon>Cordyceps</taxon>
    </lineage>
</organism>
<feature type="region of interest" description="Disordered" evidence="1">
    <location>
        <begin position="48"/>
        <end position="92"/>
    </location>
</feature>
<keyword evidence="3" id="KW-1185">Reference proteome</keyword>
<dbReference type="Proteomes" id="UP000315783">
    <property type="component" value="Unassembled WGS sequence"/>
</dbReference>
<sequence>MRTEEPLILSAVEILVTLSADYMVDLRAYFCSDGLAEIVDNASHTHRPLLTPTDAIPVHARAPAPGHRRRPRRGGGGAPSAPGHHGPLPGRGRTVQGVVLRVVCAVPEAAGRPGRPQGRAGPAGAVHAEMVAVHVPPKRRRRQRRGAGRVAAGGPRGAPRRAPDGAVAARVAAGAAHAPGAAGRGAGAGGPAGARAAPGAAARDAAGGRGQRVLERRAGDGGDRDGDGSGISAAGTAPAFEGRSPGGAGAAAGGSVRGIGTGR</sequence>
<accession>A0A545UW97</accession>
<gene>
    <name evidence="2" type="ORF">IF1G_07467</name>
</gene>
<feature type="compositionally biased region" description="Low complexity" evidence="1">
    <location>
        <begin position="193"/>
        <end position="205"/>
    </location>
</feature>
<feature type="region of interest" description="Disordered" evidence="1">
    <location>
        <begin position="131"/>
        <end position="263"/>
    </location>
</feature>